<dbReference type="AlphaFoldDB" id="A0A6G5AHK0"/>
<organism evidence="1">
    <name type="scientific">Rhipicephalus microplus</name>
    <name type="common">Cattle tick</name>
    <name type="synonym">Boophilus microplus</name>
    <dbReference type="NCBI Taxonomy" id="6941"/>
    <lineage>
        <taxon>Eukaryota</taxon>
        <taxon>Metazoa</taxon>
        <taxon>Ecdysozoa</taxon>
        <taxon>Arthropoda</taxon>
        <taxon>Chelicerata</taxon>
        <taxon>Arachnida</taxon>
        <taxon>Acari</taxon>
        <taxon>Parasitiformes</taxon>
        <taxon>Ixodida</taxon>
        <taxon>Ixodoidea</taxon>
        <taxon>Ixodidae</taxon>
        <taxon>Rhipicephalinae</taxon>
        <taxon>Rhipicephalus</taxon>
        <taxon>Boophilus</taxon>
    </lineage>
</organism>
<accession>A0A6G5AHK0</accession>
<reference evidence="1" key="1">
    <citation type="submission" date="2020-03" db="EMBL/GenBank/DDBJ databases">
        <title>A transcriptome and proteome of the tick Rhipicephalus microplus shaped by the genetic composition of its hosts and developmental stage.</title>
        <authorList>
            <person name="Garcia G.R."/>
            <person name="Ribeiro J.M.C."/>
            <person name="Maruyama S.R."/>
            <person name="Gardinasse L.G."/>
            <person name="Nelson K."/>
            <person name="Ferreira B.R."/>
            <person name="Andrade T.G."/>
            <person name="Santos I.K.F.M."/>
        </authorList>
    </citation>
    <scope>NUCLEOTIDE SEQUENCE</scope>
    <source>
        <strain evidence="1">NSGR</strain>
        <tissue evidence="1">Salivary glands</tissue>
    </source>
</reference>
<proteinExistence type="predicted"/>
<dbReference type="EMBL" id="GIKN01007470">
    <property type="protein sequence ID" value="NIE49743.1"/>
    <property type="molecule type" value="Transcribed_RNA"/>
</dbReference>
<protein>
    <submittedName>
        <fullName evidence="1">Uncharacterized protein</fullName>
    </submittedName>
</protein>
<sequence length="120" mass="13610">MLLSTTDVLYTIYTSIMAQTPFIRLLPHTPICIHLKHLVAALCTFMLKGPLNNRQQHLCTNTNRKVDSTALYATEPDFFYHNTSAQTAKMMQLLQVVSNGLVCMPSPLKNTNLFARAHRF</sequence>
<name>A0A6G5AHK0_RHIMP</name>
<evidence type="ECO:0000313" key="1">
    <source>
        <dbReference type="EMBL" id="NIE49743.1"/>
    </source>
</evidence>